<dbReference type="InterPro" id="IPR023631">
    <property type="entry name" value="Amidase_dom"/>
</dbReference>
<dbReference type="GO" id="GO:0005524">
    <property type="term" value="F:ATP binding"/>
    <property type="evidence" value="ECO:0007669"/>
    <property type="project" value="UniProtKB-KW"/>
</dbReference>
<evidence type="ECO:0000256" key="5">
    <source>
        <dbReference type="ARBA" id="ARBA00025295"/>
    </source>
</evidence>
<feature type="domain" description="Amidase" evidence="7">
    <location>
        <begin position="22"/>
        <end position="463"/>
    </location>
</feature>
<comment type="subunit">
    <text evidence="6">Heterotrimer of A, B and C subunits.</text>
</comment>
<dbReference type="GO" id="GO:0016740">
    <property type="term" value="F:transferase activity"/>
    <property type="evidence" value="ECO:0007669"/>
    <property type="project" value="UniProtKB-KW"/>
</dbReference>
<dbReference type="AlphaFoldDB" id="A0A388TJA7"/>
<protein>
    <recommendedName>
        <fullName evidence="6">Glutamyl-tRNA(Gln) amidotransferase subunit A</fullName>
        <shortName evidence="6">Glu-ADT subunit A</shortName>
        <ecNumber evidence="6">6.3.5.7</ecNumber>
    </recommendedName>
</protein>
<evidence type="ECO:0000256" key="3">
    <source>
        <dbReference type="ARBA" id="ARBA00022840"/>
    </source>
</evidence>
<gene>
    <name evidence="6 8" type="primary">gatA</name>
    <name evidence="8" type="ORF">RDn1_018</name>
</gene>
<keyword evidence="3 6" id="KW-0067">ATP-binding</keyword>
<comment type="catalytic activity">
    <reaction evidence="6">
        <text>L-glutamyl-tRNA(Gln) + L-glutamine + ATP + H2O = L-glutaminyl-tRNA(Gln) + L-glutamate + ADP + phosphate + H(+)</text>
        <dbReference type="Rhea" id="RHEA:17521"/>
        <dbReference type="Rhea" id="RHEA-COMP:9681"/>
        <dbReference type="Rhea" id="RHEA-COMP:9684"/>
        <dbReference type="ChEBI" id="CHEBI:15377"/>
        <dbReference type="ChEBI" id="CHEBI:15378"/>
        <dbReference type="ChEBI" id="CHEBI:29985"/>
        <dbReference type="ChEBI" id="CHEBI:30616"/>
        <dbReference type="ChEBI" id="CHEBI:43474"/>
        <dbReference type="ChEBI" id="CHEBI:58359"/>
        <dbReference type="ChEBI" id="CHEBI:78520"/>
        <dbReference type="ChEBI" id="CHEBI:78521"/>
        <dbReference type="ChEBI" id="CHEBI:456216"/>
        <dbReference type="EC" id="6.3.5.7"/>
    </reaction>
</comment>
<proteinExistence type="inferred from homology"/>
<dbReference type="EMBL" id="BGZP01000001">
    <property type="protein sequence ID" value="GBR77359.1"/>
    <property type="molecule type" value="Genomic_DNA"/>
</dbReference>
<evidence type="ECO:0000313" key="8">
    <source>
        <dbReference type="EMBL" id="GBR77359.1"/>
    </source>
</evidence>
<evidence type="ECO:0000256" key="6">
    <source>
        <dbReference type="HAMAP-Rule" id="MF_00120"/>
    </source>
</evidence>
<keyword evidence="2 6" id="KW-0547">Nucleotide-binding</keyword>
<dbReference type="InterPro" id="IPR004412">
    <property type="entry name" value="GatA"/>
</dbReference>
<evidence type="ECO:0000256" key="4">
    <source>
        <dbReference type="ARBA" id="ARBA00022917"/>
    </source>
</evidence>
<dbReference type="GO" id="GO:0006412">
    <property type="term" value="P:translation"/>
    <property type="evidence" value="ECO:0007669"/>
    <property type="project" value="UniProtKB-UniRule"/>
</dbReference>
<dbReference type="InterPro" id="IPR036928">
    <property type="entry name" value="AS_sf"/>
</dbReference>
<feature type="active site" description="Acyl-ester intermediate" evidence="6">
    <location>
        <position position="175"/>
    </location>
</feature>
<keyword evidence="9" id="KW-1185">Reference proteome</keyword>
<dbReference type="PANTHER" id="PTHR11895:SF151">
    <property type="entry name" value="GLUTAMYL-TRNA(GLN) AMIDOTRANSFERASE SUBUNIT A"/>
    <property type="match status" value="1"/>
</dbReference>
<evidence type="ECO:0000259" key="7">
    <source>
        <dbReference type="Pfam" id="PF01425"/>
    </source>
</evidence>
<dbReference type="GO" id="GO:0030956">
    <property type="term" value="C:glutamyl-tRNA(Gln) amidotransferase complex"/>
    <property type="evidence" value="ECO:0007669"/>
    <property type="project" value="InterPro"/>
</dbReference>
<comment type="similarity">
    <text evidence="6">Belongs to the amidase family. GatA subfamily.</text>
</comment>
<dbReference type="Pfam" id="PF01425">
    <property type="entry name" value="Amidase"/>
    <property type="match status" value="1"/>
</dbReference>
<dbReference type="HAMAP" id="MF_00120">
    <property type="entry name" value="GatA"/>
    <property type="match status" value="1"/>
</dbReference>
<comment type="function">
    <text evidence="5 6">Allows the formation of correctly charged Gln-tRNA(Gln) through the transamidation of misacylated Glu-tRNA(Gln) in organisms which lack glutaminyl-tRNA synthetase. The reaction takes place in the presence of glutamine and ATP through an activated gamma-phospho-Glu-tRNA(Gln).</text>
</comment>
<organism evidence="8 9">
    <name type="scientific">Candidatus Termititenax dinenymphae</name>
    <dbReference type="NCBI Taxonomy" id="2218523"/>
    <lineage>
        <taxon>Bacteria</taxon>
        <taxon>Bacillati</taxon>
        <taxon>Candidatus Margulisiibacteriota</taxon>
        <taxon>Candidatus Termititenacia</taxon>
        <taxon>Candidatus Termititenacales</taxon>
        <taxon>Candidatus Termititenacaceae</taxon>
        <taxon>Candidatus Termititenax</taxon>
    </lineage>
</organism>
<dbReference type="SUPFAM" id="SSF75304">
    <property type="entry name" value="Amidase signature (AS) enzymes"/>
    <property type="match status" value="1"/>
</dbReference>
<evidence type="ECO:0000256" key="1">
    <source>
        <dbReference type="ARBA" id="ARBA00022598"/>
    </source>
</evidence>
<dbReference type="NCBIfam" id="TIGR00132">
    <property type="entry name" value="gatA"/>
    <property type="match status" value="1"/>
</dbReference>
<dbReference type="EC" id="6.3.5.7" evidence="6"/>
<sequence>MHKLTLKEIQNKLQNKEISSVEITKAVLAQVQKQEPQIKAYLQVQEKAALEQAQKADAATGDQKDKPLLGVPLAIKDNMNLLGTETTCASKILKGYVSPYTATAVKKLLDAGAVIIGKTNLDEFAMGSSTENSAFQKTTNPWNKDCVPGGSSGGAAAAVAADECFGCLGSDTGGSIRQPASFCGVVGLKPTYGLVSRFGLVAFASSLDQIGPLTKTVEDAAILLNVIAGYDAKDSTSMDLPSQDYTKLLAQDIKGKKIAVIKELLGAGIDANVRQTIQTAIDNLKAQGAIIEEVEMPSFKYALATYYLVATSEASANLARFDGVRFGYRSKNPKDVLELFKKSRAEGFGAEVKRRIMLGTYALSAGYYDAYYLKAQKVRTVIKQDYAKAFAKYDAVLSPTSPSTAFKFGEKTDNPLSMYLSDIATIPVNLAGLPGISVPCGLADGLPVGLQLVTNEFEEQKLLQIAAAVERGSKFERIHL</sequence>
<dbReference type="Proteomes" id="UP000282196">
    <property type="component" value="Unassembled WGS sequence"/>
</dbReference>
<evidence type="ECO:0000313" key="9">
    <source>
        <dbReference type="Proteomes" id="UP000282196"/>
    </source>
</evidence>
<keyword evidence="4 6" id="KW-0648">Protein biosynthesis</keyword>
<keyword evidence="1 6" id="KW-0436">Ligase</keyword>
<dbReference type="Gene3D" id="3.90.1300.10">
    <property type="entry name" value="Amidase signature (AS) domain"/>
    <property type="match status" value="1"/>
</dbReference>
<reference evidence="8 9" key="1">
    <citation type="journal article" date="2019" name="ISME J.">
        <title>Genome analyses of uncultured TG2/ZB3 bacteria in 'Margulisbacteria' specifically attached to ectosymbiotic spirochetes of protists in the termite gut.</title>
        <authorList>
            <person name="Utami Y.D."/>
            <person name="Kuwahara H."/>
            <person name="Igai K."/>
            <person name="Murakami T."/>
            <person name="Sugaya K."/>
            <person name="Morikawa T."/>
            <person name="Nagura Y."/>
            <person name="Yuki M."/>
            <person name="Deevong P."/>
            <person name="Inoue T."/>
            <person name="Kihara K."/>
            <person name="Lo N."/>
            <person name="Yamada A."/>
            <person name="Ohkuma M."/>
            <person name="Hongoh Y."/>
        </authorList>
    </citation>
    <scope>NUCLEOTIDE SEQUENCE [LARGE SCALE GENOMIC DNA]</scope>
    <source>
        <strain evidence="8">RsDinE6-01</strain>
    </source>
</reference>
<dbReference type="PANTHER" id="PTHR11895">
    <property type="entry name" value="TRANSAMIDASE"/>
    <property type="match status" value="1"/>
</dbReference>
<dbReference type="GO" id="GO:0050567">
    <property type="term" value="F:glutaminyl-tRNA synthase (glutamine-hydrolyzing) activity"/>
    <property type="evidence" value="ECO:0007669"/>
    <property type="project" value="UniProtKB-UniRule"/>
</dbReference>
<comment type="caution">
    <text evidence="8">The sequence shown here is derived from an EMBL/GenBank/DDBJ whole genome shotgun (WGS) entry which is preliminary data.</text>
</comment>
<feature type="active site" description="Charge relay system" evidence="6">
    <location>
        <position position="151"/>
    </location>
</feature>
<accession>A0A388TJA7</accession>
<dbReference type="InterPro" id="IPR000120">
    <property type="entry name" value="Amidase"/>
</dbReference>
<feature type="active site" description="Charge relay system" evidence="6">
    <location>
        <position position="76"/>
    </location>
</feature>
<name>A0A388TJA7_9BACT</name>
<evidence type="ECO:0000256" key="2">
    <source>
        <dbReference type="ARBA" id="ARBA00022741"/>
    </source>
</evidence>